<accession>A0A6S7EM21</accession>
<dbReference type="GeneID" id="94358700"/>
<evidence type="ECO:0000313" key="3">
    <source>
        <dbReference type="Proteomes" id="UP000494272"/>
    </source>
</evidence>
<name>A0A6S7EM21_9BURK</name>
<proteinExistence type="predicted"/>
<dbReference type="AlphaFoldDB" id="A0A6S7EM21"/>
<feature type="region of interest" description="Disordered" evidence="1">
    <location>
        <begin position="1"/>
        <end position="37"/>
    </location>
</feature>
<dbReference type="RefSeq" id="WP_175168208.1">
    <property type="nucleotide sequence ID" value="NZ_CADIKW010000015.1"/>
</dbReference>
<dbReference type="EMBL" id="CADIKW010000015">
    <property type="protein sequence ID" value="CAB3914156.1"/>
    <property type="molecule type" value="Genomic_DNA"/>
</dbReference>
<keyword evidence="3" id="KW-1185">Reference proteome</keyword>
<gene>
    <name evidence="2" type="ORF">LMG26841_05156</name>
</gene>
<protein>
    <submittedName>
        <fullName evidence="2">Uncharacterized protein</fullName>
    </submittedName>
</protein>
<dbReference type="Proteomes" id="UP000494272">
    <property type="component" value="Unassembled WGS sequence"/>
</dbReference>
<evidence type="ECO:0000256" key="1">
    <source>
        <dbReference type="SAM" id="MobiDB-lite"/>
    </source>
</evidence>
<evidence type="ECO:0000313" key="2">
    <source>
        <dbReference type="EMBL" id="CAB3914156.1"/>
    </source>
</evidence>
<reference evidence="2 3" key="1">
    <citation type="submission" date="2020-04" db="EMBL/GenBank/DDBJ databases">
        <authorList>
            <person name="De Canck E."/>
        </authorList>
    </citation>
    <scope>NUCLEOTIDE SEQUENCE [LARGE SCALE GENOMIC DNA]</scope>
    <source>
        <strain evidence="2 3">LMG 26841</strain>
    </source>
</reference>
<sequence length="293" mass="31442">MTNSYDVAHGLSQVHPGPEEPVEIAQQPGAAPATGNTARDQEMYAAGIRTGEENAKHNAAIRASMPDGWKLVPIEPTDEMEVAAENDYEQRGETFPDWKAKYRAMLAAAPVAPSCPTCNDQGAVGNILTAQPCPDCAAPGVSTVEDKPTAWMDPDTQDVISAERKASWLNEYGAGGAAKAATYTRALGDMRPAPAAGDAQTAAARDVLAEHQRQISAEGWTAEKDDTYARRELADAAAQYVLLAGGWTHLDVWPWARSWLKPTTPRRNLVKAGALILAEIERLDRAAQRKGDA</sequence>
<organism evidence="2 3">
    <name type="scientific">Achromobacter dolens</name>
    <dbReference type="NCBI Taxonomy" id="1287738"/>
    <lineage>
        <taxon>Bacteria</taxon>
        <taxon>Pseudomonadati</taxon>
        <taxon>Pseudomonadota</taxon>
        <taxon>Betaproteobacteria</taxon>
        <taxon>Burkholderiales</taxon>
        <taxon>Alcaligenaceae</taxon>
        <taxon>Achromobacter</taxon>
    </lineage>
</organism>